<dbReference type="InterPro" id="IPR050768">
    <property type="entry name" value="UPF0353/GerABKA_families"/>
</dbReference>
<dbReference type="PANTHER" id="PTHR22550">
    <property type="entry name" value="SPORE GERMINATION PROTEIN"/>
    <property type="match status" value="1"/>
</dbReference>
<dbReference type="Proteomes" id="UP000824179">
    <property type="component" value="Unassembled WGS sequence"/>
</dbReference>
<name>A0A9D1AJ46_9FIRM</name>
<dbReference type="PANTHER" id="PTHR22550:SF5">
    <property type="entry name" value="LEUCINE ZIPPER PROTEIN 4"/>
    <property type="match status" value="1"/>
</dbReference>
<sequence>MQLNQSIKKIKDVLVSADVITYEFSSAVGKKFALLYVDGLLDKAQLGELVVKPLAGVESKATAADIRAILASPEVKEGEDFAMAVKEISYGSAALLIDGESTFFLIGLTKPPGRAVAEPPTQIAVKGPREGFTEDIKVNCALVRKRLKSPDLRLDTIRTGRRSDTAVTICYLADVCDPKIPKKLKEQIEANEIDIVADSSYVGRFVSSRPRSLFKRCATCEKPDIFCAKLVEGRAGIIVDGSPIALTVPYMLAEDFQSSEDYFISSYRATILRVLRAVAVVVGMLLPGMYVAAQLFKLQLIPFKLLLNISSSVSGLPLSPSIEMFLTLFVLEVLNEASIRMPKYVGLAISIVGALVLGETAVNAGIISTPAIIIVAFSAICLYVVPDLVETTATLRWIFLIIAGSIGTFGIVLFIALLICYLVTEQAYGVPICAPFSPLTPHDMSDGLLKRDMYALKERPVSLKSKNKVRFKAKGAQPPDGE</sequence>
<evidence type="ECO:0000256" key="2">
    <source>
        <dbReference type="ARBA" id="ARBA00023136"/>
    </source>
</evidence>
<feature type="transmembrane region" description="Helical" evidence="3">
    <location>
        <begin position="274"/>
        <end position="296"/>
    </location>
</feature>
<accession>A0A9D1AJ46</accession>
<organism evidence="4 5">
    <name type="scientific">Candidatus Coproplasma stercoripullorum</name>
    <dbReference type="NCBI Taxonomy" id="2840751"/>
    <lineage>
        <taxon>Bacteria</taxon>
        <taxon>Bacillati</taxon>
        <taxon>Bacillota</taxon>
        <taxon>Clostridia</taxon>
        <taxon>Eubacteriales</taxon>
        <taxon>Candidatus Coproplasma</taxon>
    </lineage>
</organism>
<dbReference type="Pfam" id="PF03323">
    <property type="entry name" value="GerA"/>
    <property type="match status" value="1"/>
</dbReference>
<evidence type="ECO:0000313" key="4">
    <source>
        <dbReference type="EMBL" id="HIR40121.1"/>
    </source>
</evidence>
<feature type="transmembrane region" description="Helical" evidence="3">
    <location>
        <begin position="397"/>
        <end position="424"/>
    </location>
</feature>
<dbReference type="GO" id="GO:0016020">
    <property type="term" value="C:membrane"/>
    <property type="evidence" value="ECO:0007669"/>
    <property type="project" value="InterPro"/>
</dbReference>
<evidence type="ECO:0000256" key="1">
    <source>
        <dbReference type="ARBA" id="ARBA00005278"/>
    </source>
</evidence>
<keyword evidence="3" id="KW-1133">Transmembrane helix</keyword>
<dbReference type="EMBL" id="DVHB01000125">
    <property type="protein sequence ID" value="HIR40121.1"/>
    <property type="molecule type" value="Genomic_DNA"/>
</dbReference>
<comment type="caution">
    <text evidence="4">The sequence shown here is derived from an EMBL/GenBank/DDBJ whole genome shotgun (WGS) entry which is preliminary data.</text>
</comment>
<evidence type="ECO:0000256" key="3">
    <source>
        <dbReference type="SAM" id="Phobius"/>
    </source>
</evidence>
<keyword evidence="2 3" id="KW-0472">Membrane</keyword>
<reference evidence="4" key="2">
    <citation type="journal article" date="2021" name="PeerJ">
        <title>Extensive microbial diversity within the chicken gut microbiome revealed by metagenomics and culture.</title>
        <authorList>
            <person name="Gilroy R."/>
            <person name="Ravi A."/>
            <person name="Getino M."/>
            <person name="Pursley I."/>
            <person name="Horton D.L."/>
            <person name="Alikhan N.F."/>
            <person name="Baker D."/>
            <person name="Gharbi K."/>
            <person name="Hall N."/>
            <person name="Watson M."/>
            <person name="Adriaenssens E.M."/>
            <person name="Foster-Nyarko E."/>
            <person name="Jarju S."/>
            <person name="Secka A."/>
            <person name="Antonio M."/>
            <person name="Oren A."/>
            <person name="Chaudhuri R.R."/>
            <person name="La Ragione R."/>
            <person name="Hildebrand F."/>
            <person name="Pallen M.J."/>
        </authorList>
    </citation>
    <scope>NUCLEOTIDE SEQUENCE</scope>
    <source>
        <strain evidence="4">ChiW25-3613</strain>
    </source>
</reference>
<reference evidence="4" key="1">
    <citation type="submission" date="2020-10" db="EMBL/GenBank/DDBJ databases">
        <authorList>
            <person name="Gilroy R."/>
        </authorList>
    </citation>
    <scope>NUCLEOTIDE SEQUENCE</scope>
    <source>
        <strain evidence="4">ChiW25-3613</strain>
    </source>
</reference>
<gene>
    <name evidence="4" type="ORF">IAB90_07060</name>
</gene>
<keyword evidence="3" id="KW-0812">Transmembrane</keyword>
<feature type="transmembrane region" description="Helical" evidence="3">
    <location>
        <begin position="364"/>
        <end position="385"/>
    </location>
</feature>
<dbReference type="InterPro" id="IPR004995">
    <property type="entry name" value="Spore_Ger"/>
</dbReference>
<proteinExistence type="inferred from homology"/>
<comment type="similarity">
    <text evidence="1">Belongs to the GerABKA family.</text>
</comment>
<feature type="transmembrane region" description="Helical" evidence="3">
    <location>
        <begin position="316"/>
        <end position="334"/>
    </location>
</feature>
<dbReference type="GO" id="GO:0009847">
    <property type="term" value="P:spore germination"/>
    <property type="evidence" value="ECO:0007669"/>
    <property type="project" value="InterPro"/>
</dbReference>
<dbReference type="PIRSF" id="PIRSF005690">
    <property type="entry name" value="GerBA"/>
    <property type="match status" value="1"/>
</dbReference>
<evidence type="ECO:0000313" key="5">
    <source>
        <dbReference type="Proteomes" id="UP000824179"/>
    </source>
</evidence>
<dbReference type="AlphaFoldDB" id="A0A9D1AJ46"/>
<protein>
    <submittedName>
        <fullName evidence="4">Spore germination protein</fullName>
    </submittedName>
</protein>
<feature type="transmembrane region" description="Helical" evidence="3">
    <location>
        <begin position="341"/>
        <end position="358"/>
    </location>
</feature>